<evidence type="ECO:0000313" key="1">
    <source>
        <dbReference type="EMBL" id="KAG5652549.1"/>
    </source>
</evidence>
<keyword evidence="2" id="KW-1185">Reference proteome</keyword>
<accession>A0A9P7GMJ4</accession>
<name>A0A9P7GMJ4_9AGAR</name>
<dbReference type="AlphaFoldDB" id="A0A9P7GMJ4"/>
<protein>
    <submittedName>
        <fullName evidence="1">Uncharacterized protein</fullName>
    </submittedName>
</protein>
<reference evidence="1" key="2">
    <citation type="submission" date="2021-10" db="EMBL/GenBank/DDBJ databases">
        <title>Phylogenomics reveals ancestral predisposition of the termite-cultivated fungus Termitomyces towards a domesticated lifestyle.</title>
        <authorList>
            <person name="Auxier B."/>
            <person name="Grum-Grzhimaylo A."/>
            <person name="Cardenas M.E."/>
            <person name="Lodge J.D."/>
            <person name="Laessoe T."/>
            <person name="Pedersen O."/>
            <person name="Smith M.E."/>
            <person name="Kuyper T.W."/>
            <person name="Franco-Molano E.A."/>
            <person name="Baroni T.J."/>
            <person name="Aanen D.K."/>
        </authorList>
    </citation>
    <scope>NUCLEOTIDE SEQUENCE</scope>
    <source>
        <strain evidence="1">D49</strain>
    </source>
</reference>
<sequence length="113" mass="12267">MSGSSLSSTSAHPFANSSKLVEIIPGGIDVEEEARLYEELSHDDEYDARSIISIPVSFQGPPSVFSKDIWLGDNSGESLAFTQDVKISGWTHVGDKPEGGYIGFMLIFRGVWA</sequence>
<evidence type="ECO:0000313" key="2">
    <source>
        <dbReference type="Proteomes" id="UP000717328"/>
    </source>
</evidence>
<proteinExistence type="predicted"/>
<dbReference type="EMBL" id="JABCKI010000117">
    <property type="protein sequence ID" value="KAG5652549.1"/>
    <property type="molecule type" value="Genomic_DNA"/>
</dbReference>
<comment type="caution">
    <text evidence="1">The sequence shown here is derived from an EMBL/GenBank/DDBJ whole genome shotgun (WGS) entry which is preliminary data.</text>
</comment>
<reference evidence="1" key="1">
    <citation type="submission" date="2021-02" db="EMBL/GenBank/DDBJ databases">
        <authorList>
            <person name="Nieuwenhuis M."/>
            <person name="Van De Peppel L.J.J."/>
        </authorList>
    </citation>
    <scope>NUCLEOTIDE SEQUENCE</scope>
    <source>
        <strain evidence="1">D49</strain>
    </source>
</reference>
<gene>
    <name evidence="1" type="ORF">H0H81_004610</name>
</gene>
<dbReference type="OrthoDB" id="3047101at2759"/>
<dbReference type="Proteomes" id="UP000717328">
    <property type="component" value="Unassembled WGS sequence"/>
</dbReference>
<organism evidence="1 2">
    <name type="scientific">Sphagnurus paluster</name>
    <dbReference type="NCBI Taxonomy" id="117069"/>
    <lineage>
        <taxon>Eukaryota</taxon>
        <taxon>Fungi</taxon>
        <taxon>Dikarya</taxon>
        <taxon>Basidiomycota</taxon>
        <taxon>Agaricomycotina</taxon>
        <taxon>Agaricomycetes</taxon>
        <taxon>Agaricomycetidae</taxon>
        <taxon>Agaricales</taxon>
        <taxon>Tricholomatineae</taxon>
        <taxon>Lyophyllaceae</taxon>
        <taxon>Sphagnurus</taxon>
    </lineage>
</organism>